<sequence length="115" mass="12942">MANKECMNNSMADSVAVINSVKDFIMDMSSRGIVVNDLNKLMKCCERIADAGNNNPLDILMHMVKTGRKMDIHFYADDKVISELKEGEYDFYLKSVYGFTPWQVSVFTNSVGVVS</sequence>
<protein>
    <submittedName>
        <fullName evidence="1">Uncharacterized protein</fullName>
    </submittedName>
</protein>
<gene>
    <name evidence="1" type="ORF">IFT93_21855</name>
</gene>
<comment type="caution">
    <text evidence="1">The sequence shown here is derived from an EMBL/GenBank/DDBJ whole genome shotgun (WGS) entry which is preliminary data.</text>
</comment>
<evidence type="ECO:0000313" key="2">
    <source>
        <dbReference type="Proteomes" id="UP000661012"/>
    </source>
</evidence>
<dbReference type="Proteomes" id="UP000661012">
    <property type="component" value="Unassembled WGS sequence"/>
</dbReference>
<dbReference type="RefSeq" id="WP_191928363.1">
    <property type="nucleotide sequence ID" value="NZ_JACYMQ010000021.1"/>
</dbReference>
<organism evidence="1 2">
    <name type="scientific">Erwinia persicina</name>
    <dbReference type="NCBI Taxonomy" id="55211"/>
    <lineage>
        <taxon>Bacteria</taxon>
        <taxon>Pseudomonadati</taxon>
        <taxon>Pseudomonadota</taxon>
        <taxon>Gammaproteobacteria</taxon>
        <taxon>Enterobacterales</taxon>
        <taxon>Erwiniaceae</taxon>
        <taxon>Erwinia</taxon>
    </lineage>
</organism>
<proteinExistence type="predicted"/>
<name>A0ABR8ZZ66_9GAMM</name>
<accession>A0ABR8ZZ66</accession>
<evidence type="ECO:0000313" key="1">
    <source>
        <dbReference type="EMBL" id="MBD8109017.1"/>
    </source>
</evidence>
<keyword evidence="2" id="KW-1185">Reference proteome</keyword>
<dbReference type="EMBL" id="JACYNN010000030">
    <property type="protein sequence ID" value="MBD8109017.1"/>
    <property type="molecule type" value="Genomic_DNA"/>
</dbReference>
<reference evidence="1 2" key="1">
    <citation type="journal article" date="2020" name="FEMS Microbiol. Ecol.">
        <title>Temporal dynamics of bacterial communities during seed development and maturation.</title>
        <authorList>
            <person name="Chesneau G."/>
            <person name="Torres-Cortes G."/>
            <person name="Briand M."/>
            <person name="Darrasse A."/>
            <person name="Preveaux A."/>
            <person name="Marais C."/>
            <person name="Jacques M.A."/>
            <person name="Shade A."/>
            <person name="Barret M."/>
        </authorList>
    </citation>
    <scope>NUCLEOTIDE SEQUENCE [LARGE SCALE GENOMIC DNA]</scope>
    <source>
        <strain evidence="1 2">CFBP13732</strain>
    </source>
</reference>